<evidence type="ECO:0008006" key="4">
    <source>
        <dbReference type="Google" id="ProtNLM"/>
    </source>
</evidence>
<keyword evidence="1" id="KW-0732">Signal</keyword>
<dbReference type="Proteomes" id="UP001207742">
    <property type="component" value="Unassembled WGS sequence"/>
</dbReference>
<evidence type="ECO:0000313" key="2">
    <source>
        <dbReference type="EMBL" id="MCW3485017.1"/>
    </source>
</evidence>
<name>A0ABT3IM19_9BACT</name>
<gene>
    <name evidence="2" type="ORF">OL497_13995</name>
</gene>
<comment type="caution">
    <text evidence="2">The sequence shown here is derived from an EMBL/GenBank/DDBJ whole genome shotgun (WGS) entry which is preliminary data.</text>
</comment>
<protein>
    <recommendedName>
        <fullName evidence="4">DUF4402 domain-containing protein</fullName>
    </recommendedName>
</protein>
<feature type="signal peptide" evidence="1">
    <location>
        <begin position="1"/>
        <end position="20"/>
    </location>
</feature>
<feature type="chain" id="PRO_5045721328" description="DUF4402 domain-containing protein" evidence="1">
    <location>
        <begin position="21"/>
        <end position="178"/>
    </location>
</feature>
<organism evidence="2 3">
    <name type="scientific">Chitinophaga nivalis</name>
    <dbReference type="NCBI Taxonomy" id="2991709"/>
    <lineage>
        <taxon>Bacteria</taxon>
        <taxon>Pseudomonadati</taxon>
        <taxon>Bacteroidota</taxon>
        <taxon>Chitinophagia</taxon>
        <taxon>Chitinophagales</taxon>
        <taxon>Chitinophagaceae</taxon>
        <taxon>Chitinophaga</taxon>
    </lineage>
</organism>
<proteinExistence type="predicted"/>
<accession>A0ABT3IM19</accession>
<reference evidence="2 3" key="1">
    <citation type="submission" date="2022-10" db="EMBL/GenBank/DDBJ databases">
        <title>Chitinophaga nivalis PC15 sp. nov., isolated from Pyeongchang county, South Korea.</title>
        <authorList>
            <person name="Trinh H.N."/>
        </authorList>
    </citation>
    <scope>NUCLEOTIDE SEQUENCE [LARGE SCALE GENOMIC DNA]</scope>
    <source>
        <strain evidence="2 3">PC14</strain>
    </source>
</reference>
<dbReference type="RefSeq" id="WP_264730982.1">
    <property type="nucleotide sequence ID" value="NZ_JAPDNR010000001.1"/>
</dbReference>
<sequence length="178" mass="19088">MKKIIFFLLITVAFFTDVKAQSYYAGVSVSTGTVIPGPTITGVNAHVTVTQRINPAVINSTDYPIVLSGLSVFGIAKLVSAVYYWVDPPSFLTPLTINVQSGGYLVVTNNQPSSGSIRVRALLLNHTDAYGSYIRIGPFQTVNVPIPPISITYLDSVDGSNSTNPYNSTLQFGLEAIP</sequence>
<evidence type="ECO:0000256" key="1">
    <source>
        <dbReference type="SAM" id="SignalP"/>
    </source>
</evidence>
<evidence type="ECO:0000313" key="3">
    <source>
        <dbReference type="Proteomes" id="UP001207742"/>
    </source>
</evidence>
<dbReference type="EMBL" id="JAPDNS010000001">
    <property type="protein sequence ID" value="MCW3485017.1"/>
    <property type="molecule type" value="Genomic_DNA"/>
</dbReference>
<keyword evidence="3" id="KW-1185">Reference proteome</keyword>